<dbReference type="EMBL" id="LT598469">
    <property type="protein sequence ID" value="SCV01848.1"/>
    <property type="molecule type" value="Genomic_DNA"/>
</dbReference>
<keyword evidence="7" id="KW-1185">Reference proteome</keyword>
<dbReference type="STRING" id="1230905.A0A1G4KC02"/>
<gene>
    <name evidence="6" type="ORF">LAMI_0G14136G</name>
</gene>
<evidence type="ECO:0000313" key="7">
    <source>
        <dbReference type="Proteomes" id="UP000191024"/>
    </source>
</evidence>
<dbReference type="PANTHER" id="PTHR23423">
    <property type="entry name" value="ORGANIC SOLUTE TRANSPORTER-RELATED"/>
    <property type="match status" value="1"/>
</dbReference>
<name>A0A1G4KC02_9SACH</name>
<dbReference type="OrthoDB" id="5348404at2759"/>
<feature type="transmembrane region" description="Helical" evidence="5">
    <location>
        <begin position="79"/>
        <end position="97"/>
    </location>
</feature>
<evidence type="ECO:0000256" key="1">
    <source>
        <dbReference type="ARBA" id="ARBA00004141"/>
    </source>
</evidence>
<keyword evidence="4 5" id="KW-0472">Membrane</keyword>
<dbReference type="GO" id="GO:0016020">
    <property type="term" value="C:membrane"/>
    <property type="evidence" value="ECO:0007669"/>
    <property type="project" value="UniProtKB-SubCell"/>
</dbReference>
<keyword evidence="3 5" id="KW-1133">Transmembrane helix</keyword>
<dbReference type="SMART" id="SM01417">
    <property type="entry name" value="Solute_trans_a"/>
    <property type="match status" value="1"/>
</dbReference>
<feature type="transmembrane region" description="Helical" evidence="5">
    <location>
        <begin position="49"/>
        <end position="67"/>
    </location>
</feature>
<dbReference type="InterPro" id="IPR005178">
    <property type="entry name" value="Ostalpha/TMEM184C"/>
</dbReference>
<reference evidence="6 7" key="1">
    <citation type="submission" date="2016-03" db="EMBL/GenBank/DDBJ databases">
        <authorList>
            <person name="Devillers H."/>
        </authorList>
    </citation>
    <scope>NUCLEOTIDE SEQUENCE [LARGE SCALE GENOMIC DNA]</scope>
    <source>
        <strain evidence="6">CBS 11717</strain>
    </source>
</reference>
<feature type="transmembrane region" description="Helical" evidence="5">
    <location>
        <begin position="6"/>
        <end position="28"/>
    </location>
</feature>
<evidence type="ECO:0000256" key="3">
    <source>
        <dbReference type="ARBA" id="ARBA00022989"/>
    </source>
</evidence>
<evidence type="ECO:0000313" key="6">
    <source>
        <dbReference type="EMBL" id="SCV01848.1"/>
    </source>
</evidence>
<sequence>MEYYVPKWWLQLCVLSSFLSVVISSISICRQLINYRKPSEQRLIVRIQVMVPLFSVTCLLACFKPQWAQTWTEPIREIYEAFVIYTFFSLLTLILGGERRIITELCMGKAAVRHPICFIGAVLPRVDMSSPSDFLAVKRGILQYVWFKPVYCLAMTFSYKYGWNHRVWIVLYNISATLSLYDLALFWKCLYKELQQYHPWPKFLCVKLIIFASYWQGMVISILSYYGVIEQSADVDYGYVYQNAMLCVEMIGFAVGHLIAFNWEPYSARSLPGAARLTFGYALRDWLGFGDLIWDFKTTFRGDDYTHRNFDSAEAVLAMQNMRTRMHMLNEGLRFSEGGRERYWITNNRGRPSQVTYGTTNEEDPWTEFLGDVRGYIPEDPNYPIIWDVDAYKHTRSMARLRGNLETPQSV</sequence>
<feature type="transmembrane region" description="Helical" evidence="5">
    <location>
        <begin position="208"/>
        <end position="228"/>
    </location>
</feature>
<evidence type="ECO:0000256" key="4">
    <source>
        <dbReference type="ARBA" id="ARBA00023136"/>
    </source>
</evidence>
<dbReference type="AlphaFoldDB" id="A0A1G4KC02"/>
<protein>
    <submittedName>
        <fullName evidence="6">LAMI_0G14136g1_1</fullName>
    </submittedName>
</protein>
<dbReference type="Pfam" id="PF03619">
    <property type="entry name" value="Solute_trans_a"/>
    <property type="match status" value="1"/>
</dbReference>
<feature type="transmembrane region" description="Helical" evidence="5">
    <location>
        <begin position="240"/>
        <end position="261"/>
    </location>
</feature>
<dbReference type="Proteomes" id="UP000191024">
    <property type="component" value="Chromosome G"/>
</dbReference>
<organism evidence="6 7">
    <name type="scientific">Lachancea mirantina</name>
    <dbReference type="NCBI Taxonomy" id="1230905"/>
    <lineage>
        <taxon>Eukaryota</taxon>
        <taxon>Fungi</taxon>
        <taxon>Dikarya</taxon>
        <taxon>Ascomycota</taxon>
        <taxon>Saccharomycotina</taxon>
        <taxon>Saccharomycetes</taxon>
        <taxon>Saccharomycetales</taxon>
        <taxon>Saccharomycetaceae</taxon>
        <taxon>Lachancea</taxon>
    </lineage>
</organism>
<keyword evidence="2 5" id="KW-0812">Transmembrane</keyword>
<comment type="subcellular location">
    <subcellularLocation>
        <location evidence="1">Membrane</location>
        <topology evidence="1">Multi-pass membrane protein</topology>
    </subcellularLocation>
</comment>
<accession>A0A1G4KC02</accession>
<proteinExistence type="predicted"/>
<feature type="transmembrane region" description="Helical" evidence="5">
    <location>
        <begin position="167"/>
        <end position="187"/>
    </location>
</feature>
<evidence type="ECO:0000256" key="5">
    <source>
        <dbReference type="SAM" id="Phobius"/>
    </source>
</evidence>
<evidence type="ECO:0000256" key="2">
    <source>
        <dbReference type="ARBA" id="ARBA00022692"/>
    </source>
</evidence>